<evidence type="ECO:0008006" key="3">
    <source>
        <dbReference type="Google" id="ProtNLM"/>
    </source>
</evidence>
<keyword evidence="2" id="KW-1185">Reference proteome</keyword>
<dbReference type="Proteomes" id="UP001597304">
    <property type="component" value="Unassembled WGS sequence"/>
</dbReference>
<dbReference type="RefSeq" id="WP_147911738.1">
    <property type="nucleotide sequence ID" value="NZ_JBHUEJ010000019.1"/>
</dbReference>
<organism evidence="1 2">
    <name type="scientific">Ottowia flava</name>
    <dbReference type="NCBI Taxonomy" id="2675430"/>
    <lineage>
        <taxon>Bacteria</taxon>
        <taxon>Pseudomonadati</taxon>
        <taxon>Pseudomonadota</taxon>
        <taxon>Betaproteobacteria</taxon>
        <taxon>Burkholderiales</taxon>
        <taxon>Comamonadaceae</taxon>
        <taxon>Ottowia</taxon>
    </lineage>
</organism>
<dbReference type="PROSITE" id="PS51257">
    <property type="entry name" value="PROKAR_LIPOPROTEIN"/>
    <property type="match status" value="1"/>
</dbReference>
<accession>A0ABW4KWM2</accession>
<evidence type="ECO:0000313" key="1">
    <source>
        <dbReference type="EMBL" id="MFD1710725.1"/>
    </source>
</evidence>
<dbReference type="EMBL" id="JBHUEJ010000019">
    <property type="protein sequence ID" value="MFD1710725.1"/>
    <property type="molecule type" value="Genomic_DNA"/>
</dbReference>
<evidence type="ECO:0000313" key="2">
    <source>
        <dbReference type="Proteomes" id="UP001597304"/>
    </source>
</evidence>
<name>A0ABW4KWM2_9BURK</name>
<protein>
    <recommendedName>
        <fullName evidence="3">Lipoprotein</fullName>
    </recommendedName>
</protein>
<gene>
    <name evidence="1" type="ORF">ACFSF0_08925</name>
</gene>
<comment type="caution">
    <text evidence="1">The sequence shown here is derived from an EMBL/GenBank/DDBJ whole genome shotgun (WGS) entry which is preliminary data.</text>
</comment>
<proteinExistence type="predicted"/>
<sequence length="139" mass="15605">MKRAQILFIFPVLALVTGCTSTPPAPPVPPAEVVRKIPPQVQAPTGLNDQDFDAWLTAQRARVSDARSAAHRQYSEAEFACWRRFAVNDCLLDARKQRRGALDGLREEELALNLQERQRTTTARLKTLEGKQRAAEPKQ</sequence>
<reference evidence="2" key="1">
    <citation type="journal article" date="2019" name="Int. J. Syst. Evol. Microbiol.">
        <title>The Global Catalogue of Microorganisms (GCM) 10K type strain sequencing project: providing services to taxonomists for standard genome sequencing and annotation.</title>
        <authorList>
            <consortium name="The Broad Institute Genomics Platform"/>
            <consortium name="The Broad Institute Genome Sequencing Center for Infectious Disease"/>
            <person name="Wu L."/>
            <person name="Ma J."/>
        </authorList>
    </citation>
    <scope>NUCLEOTIDE SEQUENCE [LARGE SCALE GENOMIC DNA]</scope>
    <source>
        <strain evidence="2">LMG 29247</strain>
    </source>
</reference>